<keyword evidence="7" id="KW-0472">Membrane</keyword>
<comment type="subcellular location">
    <subcellularLocation>
        <location evidence="1">Cytoplasm</location>
    </subcellularLocation>
</comment>
<dbReference type="InterPro" id="IPR019734">
    <property type="entry name" value="TPR_rpt"/>
</dbReference>
<keyword evidence="4" id="KW-0802">TPR repeat</keyword>
<feature type="signal peptide" evidence="8">
    <location>
        <begin position="1"/>
        <end position="19"/>
    </location>
</feature>
<evidence type="ECO:0000256" key="6">
    <source>
        <dbReference type="SAM" id="Coils"/>
    </source>
</evidence>
<dbReference type="PANTHER" id="PTHR46630:SF1">
    <property type="entry name" value="TETRATRICOPEPTIDE REPEAT PROTEIN 29"/>
    <property type="match status" value="1"/>
</dbReference>
<keyword evidence="3" id="KW-0677">Repeat</keyword>
<dbReference type="Pfam" id="PF13424">
    <property type="entry name" value="TPR_12"/>
    <property type="match status" value="1"/>
</dbReference>
<dbReference type="Proteomes" id="UP000662618">
    <property type="component" value="Unassembled WGS sequence"/>
</dbReference>
<reference evidence="9" key="1">
    <citation type="submission" date="2020-12" db="EMBL/GenBank/DDBJ databases">
        <authorList>
            <person name="Rodrigo-Torres L."/>
            <person name="Arahal R. D."/>
            <person name="Lucena T."/>
        </authorList>
    </citation>
    <scope>NUCLEOTIDE SEQUENCE</scope>
    <source>
        <strain evidence="9">CECT 9390</strain>
    </source>
</reference>
<evidence type="ECO:0000256" key="5">
    <source>
        <dbReference type="ARBA" id="ARBA00038253"/>
    </source>
</evidence>
<name>A0A9N8MD70_9FLAO</name>
<dbReference type="InterPro" id="IPR036388">
    <property type="entry name" value="WH-like_DNA-bd_sf"/>
</dbReference>
<evidence type="ECO:0000256" key="3">
    <source>
        <dbReference type="ARBA" id="ARBA00022737"/>
    </source>
</evidence>
<dbReference type="EMBL" id="CAJIMS010000001">
    <property type="protein sequence ID" value="CAD7798012.1"/>
    <property type="molecule type" value="Genomic_DNA"/>
</dbReference>
<feature type="coiled-coil region" evidence="6">
    <location>
        <begin position="366"/>
        <end position="400"/>
    </location>
</feature>
<dbReference type="Gene3D" id="1.10.10.10">
    <property type="entry name" value="Winged helix-like DNA-binding domain superfamily/Winged helix DNA-binding domain"/>
    <property type="match status" value="1"/>
</dbReference>
<evidence type="ECO:0000313" key="10">
    <source>
        <dbReference type="Proteomes" id="UP000662618"/>
    </source>
</evidence>
<feature type="transmembrane region" description="Helical" evidence="7">
    <location>
        <begin position="340"/>
        <end position="360"/>
    </location>
</feature>
<keyword evidence="6" id="KW-0175">Coiled coil</keyword>
<evidence type="ECO:0000256" key="7">
    <source>
        <dbReference type="SAM" id="Phobius"/>
    </source>
</evidence>
<evidence type="ECO:0008006" key="11">
    <source>
        <dbReference type="Google" id="ProtNLM"/>
    </source>
</evidence>
<accession>A0A9N8MD70</accession>
<dbReference type="SUPFAM" id="SSF48452">
    <property type="entry name" value="TPR-like"/>
    <property type="match status" value="2"/>
</dbReference>
<evidence type="ECO:0000256" key="2">
    <source>
        <dbReference type="ARBA" id="ARBA00022490"/>
    </source>
</evidence>
<gene>
    <name evidence="9" type="ORF">CHRY9390_00265</name>
</gene>
<comment type="caution">
    <text evidence="9">The sequence shown here is derived from an EMBL/GenBank/DDBJ whole genome shotgun (WGS) entry which is preliminary data.</text>
</comment>
<dbReference type="InterPro" id="IPR011990">
    <property type="entry name" value="TPR-like_helical_dom_sf"/>
</dbReference>
<keyword evidence="10" id="KW-1185">Reference proteome</keyword>
<organism evidence="9 10">
    <name type="scientific">Chryseobacterium aquaeductus</name>
    <dbReference type="NCBI Taxonomy" id="2675056"/>
    <lineage>
        <taxon>Bacteria</taxon>
        <taxon>Pseudomonadati</taxon>
        <taxon>Bacteroidota</taxon>
        <taxon>Flavobacteriia</taxon>
        <taxon>Flavobacteriales</taxon>
        <taxon>Weeksellaceae</taxon>
        <taxon>Chryseobacterium group</taxon>
        <taxon>Chryseobacterium</taxon>
    </lineage>
</organism>
<dbReference type="GO" id="GO:0003677">
    <property type="term" value="F:DNA binding"/>
    <property type="evidence" value="ECO:0007669"/>
    <property type="project" value="InterPro"/>
</dbReference>
<dbReference type="SMART" id="SM00028">
    <property type="entry name" value="TPR"/>
    <property type="match status" value="2"/>
</dbReference>
<comment type="similarity">
    <text evidence="5">Belongs to the Rap family.</text>
</comment>
<keyword evidence="8" id="KW-0732">Signal</keyword>
<dbReference type="InterPro" id="IPR016032">
    <property type="entry name" value="Sig_transdc_resp-reg_C-effctor"/>
</dbReference>
<proteinExistence type="inferred from homology"/>
<keyword evidence="7" id="KW-0812">Transmembrane</keyword>
<dbReference type="PANTHER" id="PTHR46630">
    <property type="entry name" value="TETRATRICOPEPTIDE REPEAT PROTEIN 29"/>
    <property type="match status" value="1"/>
</dbReference>
<feature type="chain" id="PRO_5040459291" description="HTH luxR-type domain-containing protein" evidence="8">
    <location>
        <begin position="20"/>
        <end position="484"/>
    </location>
</feature>
<keyword evidence="7" id="KW-1133">Transmembrane helix</keyword>
<evidence type="ECO:0000313" key="9">
    <source>
        <dbReference type="EMBL" id="CAD7798012.1"/>
    </source>
</evidence>
<dbReference type="AlphaFoldDB" id="A0A9N8MD70"/>
<dbReference type="InterPro" id="IPR051476">
    <property type="entry name" value="Bac_ResReg_Asp_Phosphatase"/>
</dbReference>
<dbReference type="Gene3D" id="1.25.40.10">
    <property type="entry name" value="Tetratricopeptide repeat domain"/>
    <property type="match status" value="2"/>
</dbReference>
<keyword evidence="2" id="KW-0963">Cytoplasm</keyword>
<protein>
    <recommendedName>
        <fullName evidence="11">HTH luxR-type domain-containing protein</fullName>
    </recommendedName>
</protein>
<dbReference type="GO" id="GO:0005737">
    <property type="term" value="C:cytoplasm"/>
    <property type="evidence" value="ECO:0007669"/>
    <property type="project" value="UniProtKB-SubCell"/>
</dbReference>
<dbReference type="GO" id="GO:0006355">
    <property type="term" value="P:regulation of DNA-templated transcription"/>
    <property type="evidence" value="ECO:0007669"/>
    <property type="project" value="InterPro"/>
</dbReference>
<evidence type="ECO:0000256" key="4">
    <source>
        <dbReference type="ARBA" id="ARBA00022803"/>
    </source>
</evidence>
<dbReference type="SUPFAM" id="SSF46894">
    <property type="entry name" value="C-terminal effector domain of the bipartite response regulators"/>
    <property type="match status" value="1"/>
</dbReference>
<evidence type="ECO:0000256" key="1">
    <source>
        <dbReference type="ARBA" id="ARBA00004496"/>
    </source>
</evidence>
<evidence type="ECO:0000256" key="8">
    <source>
        <dbReference type="SAM" id="SignalP"/>
    </source>
</evidence>
<sequence>MKILIFLIFFSVAFSFTSAQTYTIRKIDSLNYAAFKLINSDPQKAINLSKQIYNHSKKIDYSLGMIISLENTSFSYYSIGQSEKCIEYATKEEEEALRTNDYYHFCDAVRLKAVNFALLGFFDKADREINRGISIAEKITNFDKKQAIKGSIYQSKANVTYYRYAENEKMENDSLIFYYKKALEEFVLIKDKKERNSHLDFAYYNLADNFISLKNYELAEQYLNQALIISKNTKNTCSEFKVLLNFGRLYYSKADYDKSILYYNETLRKANLYKSPNTIKDAYQGLINCYTELKDQHNLNVYLNKYTKISDSLTKIDTTASAKIALQEISGDKSNSSTKFYLYILIVCALSIFALIYFLFKHFNNYKREKKNANEKDLEISELTLKVNDAFEELIQLAKNNDSCFLARFQEIYPNFYHKLITINSKLVNTELILCAMIYLNFSSKEIAQYTFVQPKTVQVKKYRIRKKLNIPDDEDIYLFLKKL</sequence>